<name>A0A0E3V9I7_9BACT</name>
<keyword evidence="2" id="KW-1185">Reference proteome</keyword>
<accession>A0A0E3V9I7</accession>
<evidence type="ECO:0000313" key="2">
    <source>
        <dbReference type="Proteomes" id="UP000033054"/>
    </source>
</evidence>
<dbReference type="Proteomes" id="UP000033054">
    <property type="component" value="Chromosome"/>
</dbReference>
<dbReference type="SUPFAM" id="SSF48452">
    <property type="entry name" value="TPR-like"/>
    <property type="match status" value="1"/>
</dbReference>
<gene>
    <name evidence="1" type="ORF">SD10_22085</name>
</gene>
<evidence type="ECO:0008006" key="3">
    <source>
        <dbReference type="Google" id="ProtNLM"/>
    </source>
</evidence>
<dbReference type="InterPro" id="IPR011990">
    <property type="entry name" value="TPR-like_helical_dom_sf"/>
</dbReference>
<dbReference type="KEGG" id="srd:SD10_22085"/>
<proteinExistence type="predicted"/>
<protein>
    <recommendedName>
        <fullName evidence="3">Tetratricopeptide repeat protein</fullName>
    </recommendedName>
</protein>
<organism evidence="1 2">
    <name type="scientific">Spirosoma radiotolerans</name>
    <dbReference type="NCBI Taxonomy" id="1379870"/>
    <lineage>
        <taxon>Bacteria</taxon>
        <taxon>Pseudomonadati</taxon>
        <taxon>Bacteroidota</taxon>
        <taxon>Cytophagia</taxon>
        <taxon>Cytophagales</taxon>
        <taxon>Cytophagaceae</taxon>
        <taxon>Spirosoma</taxon>
    </lineage>
</organism>
<reference evidence="1 2" key="1">
    <citation type="journal article" date="2014" name="Curr. Microbiol.">
        <title>Spirosoma radiotolerans sp. nov., a gamma-radiation-resistant bacterium isolated from gamma ray-irradiated soil.</title>
        <authorList>
            <person name="Lee J.J."/>
            <person name="Srinivasan S."/>
            <person name="Lim S."/>
            <person name="Joe M."/>
            <person name="Im S."/>
            <person name="Bae S.I."/>
            <person name="Park K.R."/>
            <person name="Han J.H."/>
            <person name="Park S.H."/>
            <person name="Joo B.M."/>
            <person name="Park S.J."/>
            <person name="Kim M.K."/>
        </authorList>
    </citation>
    <scope>NUCLEOTIDE SEQUENCE [LARGE SCALE GENOMIC DNA]</scope>
    <source>
        <strain evidence="1 2">DG5A</strain>
    </source>
</reference>
<dbReference type="Gene3D" id="1.25.40.10">
    <property type="entry name" value="Tetratricopeptide repeat domain"/>
    <property type="match status" value="1"/>
</dbReference>
<sequence>MMNFLKKLFQQEEPQPTELDPALAKEVATRLKHATELRLNKHYELAIFECNKILQFHPTCQLAYQIRALAKYDLNDQDGAIRDWNRFKSLQKWLK</sequence>
<dbReference type="HOGENOM" id="CLU_2371368_0_0_10"/>
<dbReference type="EMBL" id="CP010429">
    <property type="protein sequence ID" value="AKD57181.1"/>
    <property type="molecule type" value="Genomic_DNA"/>
</dbReference>
<dbReference type="OrthoDB" id="961539at2"/>
<dbReference type="AlphaFoldDB" id="A0A0E3V9I7"/>
<evidence type="ECO:0000313" key="1">
    <source>
        <dbReference type="EMBL" id="AKD57181.1"/>
    </source>
</evidence>
<dbReference type="PATRIC" id="fig|1379870.5.peg.4779"/>
<dbReference type="RefSeq" id="WP_046576815.1">
    <property type="nucleotide sequence ID" value="NZ_CP010429.1"/>
</dbReference>